<evidence type="ECO:0000256" key="4">
    <source>
        <dbReference type="ARBA" id="ARBA00023143"/>
    </source>
</evidence>
<protein>
    <recommendedName>
        <fullName evidence="3 5">Flagellar hook-basal body complex protein FliE</fullName>
    </recommendedName>
</protein>
<evidence type="ECO:0000256" key="2">
    <source>
        <dbReference type="ARBA" id="ARBA00009272"/>
    </source>
</evidence>
<dbReference type="Proteomes" id="UP000001317">
    <property type="component" value="Chromosome"/>
</dbReference>
<dbReference type="PANTHER" id="PTHR34653">
    <property type="match status" value="1"/>
</dbReference>
<organism evidence="6 7">
    <name type="scientific">Shewanella halifaxensis (strain HAW-EB4)</name>
    <dbReference type="NCBI Taxonomy" id="458817"/>
    <lineage>
        <taxon>Bacteria</taxon>
        <taxon>Pseudomonadati</taxon>
        <taxon>Pseudomonadota</taxon>
        <taxon>Gammaproteobacteria</taxon>
        <taxon>Alteromonadales</taxon>
        <taxon>Shewanellaceae</taxon>
        <taxon>Shewanella</taxon>
    </lineage>
</organism>
<dbReference type="STRING" id="458817.Shal_4238"/>
<dbReference type="HAMAP" id="MF_00724">
    <property type="entry name" value="FliE"/>
    <property type="match status" value="1"/>
</dbReference>
<dbReference type="eggNOG" id="COG1677">
    <property type="taxonomic scope" value="Bacteria"/>
</dbReference>
<keyword evidence="7" id="KW-1185">Reference proteome</keyword>
<dbReference type="RefSeq" id="WP_012279282.1">
    <property type="nucleotide sequence ID" value="NC_010334.1"/>
</dbReference>
<dbReference type="GO" id="GO:0005198">
    <property type="term" value="F:structural molecule activity"/>
    <property type="evidence" value="ECO:0007669"/>
    <property type="project" value="UniProtKB-UniRule"/>
</dbReference>
<evidence type="ECO:0000256" key="3">
    <source>
        <dbReference type="ARBA" id="ARBA00018024"/>
    </source>
</evidence>
<dbReference type="OrthoDB" id="8909229at2"/>
<keyword evidence="6" id="KW-0969">Cilium</keyword>
<dbReference type="HOGENOM" id="CLU_147249_1_0_6"/>
<dbReference type="GO" id="GO:0071973">
    <property type="term" value="P:bacterial-type flagellum-dependent cell motility"/>
    <property type="evidence" value="ECO:0007669"/>
    <property type="project" value="InterPro"/>
</dbReference>
<evidence type="ECO:0000313" key="7">
    <source>
        <dbReference type="Proteomes" id="UP000001317"/>
    </source>
</evidence>
<dbReference type="PRINTS" id="PR01006">
    <property type="entry name" value="FLGHOOKFLIE"/>
</dbReference>
<reference evidence="6" key="1">
    <citation type="submission" date="2008-01" db="EMBL/GenBank/DDBJ databases">
        <title>Complete sequence of Shewanella halifaxensis HAW-EB4.</title>
        <authorList>
            <consortium name="US DOE Joint Genome Institute"/>
            <person name="Copeland A."/>
            <person name="Lucas S."/>
            <person name="Lapidus A."/>
            <person name="Glavina del Rio T."/>
            <person name="Dalin E."/>
            <person name="Tice H."/>
            <person name="Bruce D."/>
            <person name="Goodwin L."/>
            <person name="Pitluck S."/>
            <person name="Sims D."/>
            <person name="Brettin T."/>
            <person name="Detter J.C."/>
            <person name="Han C."/>
            <person name="Kuske C.R."/>
            <person name="Schmutz J."/>
            <person name="Larimer F."/>
            <person name="Land M."/>
            <person name="Hauser L."/>
            <person name="Kyrpides N."/>
            <person name="Kim E."/>
            <person name="Zhao J.-S."/>
            <person name="Richardson P."/>
        </authorList>
    </citation>
    <scope>NUCLEOTIDE SEQUENCE [LARGE SCALE GENOMIC DNA]</scope>
    <source>
        <strain evidence="6">HAW-EB4</strain>
    </source>
</reference>
<proteinExistence type="inferred from homology"/>
<evidence type="ECO:0000313" key="6">
    <source>
        <dbReference type="EMBL" id="ABZ78778.1"/>
    </source>
</evidence>
<dbReference type="KEGG" id="shl:Shal_4238"/>
<comment type="subcellular location">
    <subcellularLocation>
        <location evidence="1 5">Bacterial flagellum basal body</location>
    </subcellularLocation>
</comment>
<dbReference type="PANTHER" id="PTHR34653:SF1">
    <property type="entry name" value="FLAGELLAR HOOK-BASAL BODY COMPLEX PROTEIN FLIE"/>
    <property type="match status" value="1"/>
</dbReference>
<dbReference type="NCBIfam" id="TIGR00205">
    <property type="entry name" value="fliE"/>
    <property type="match status" value="1"/>
</dbReference>
<keyword evidence="6" id="KW-0282">Flagellum</keyword>
<dbReference type="GO" id="GO:0009425">
    <property type="term" value="C:bacterial-type flagellum basal body"/>
    <property type="evidence" value="ECO:0007669"/>
    <property type="project" value="UniProtKB-SubCell"/>
</dbReference>
<evidence type="ECO:0000256" key="1">
    <source>
        <dbReference type="ARBA" id="ARBA00004117"/>
    </source>
</evidence>
<dbReference type="AlphaFoldDB" id="B0TPH7"/>
<accession>B0TPH7</accession>
<dbReference type="InterPro" id="IPR001624">
    <property type="entry name" value="FliE"/>
</dbReference>
<sequence>MSNANIASTQSMIQQLNIHSEMAKGAIKVGPNPRDFGLQPASFTELMKHKVSSINADQNASSALVAAVDSGQSDDLVGAMVASQKSSLAFSAMIQIRNRLVQAFDDVMKMPI</sequence>
<keyword evidence="6" id="KW-0966">Cell projection</keyword>
<evidence type="ECO:0000256" key="5">
    <source>
        <dbReference type="HAMAP-Rule" id="MF_00724"/>
    </source>
</evidence>
<keyword evidence="4 5" id="KW-0975">Bacterial flagellum</keyword>
<name>B0TPH7_SHEHH</name>
<dbReference type="EMBL" id="CP000931">
    <property type="protein sequence ID" value="ABZ78778.1"/>
    <property type="molecule type" value="Genomic_DNA"/>
</dbReference>
<dbReference type="GO" id="GO:0003774">
    <property type="term" value="F:cytoskeletal motor activity"/>
    <property type="evidence" value="ECO:0007669"/>
    <property type="project" value="InterPro"/>
</dbReference>
<dbReference type="Pfam" id="PF02049">
    <property type="entry name" value="FliE"/>
    <property type="match status" value="1"/>
</dbReference>
<comment type="similarity">
    <text evidence="2 5">Belongs to the FliE family.</text>
</comment>
<gene>
    <name evidence="5" type="primary">fliE</name>
    <name evidence="6" type="ordered locus">Shal_4238</name>
</gene>